<comment type="catalytic activity">
    <reaction evidence="8">
        <text>a 6-O-methyl-2'-deoxyguanosine in DNA + L-cysteinyl-[protein] = S-methyl-L-cysteinyl-[protein] + a 2'-deoxyguanosine in DNA</text>
        <dbReference type="Rhea" id="RHEA:24000"/>
        <dbReference type="Rhea" id="RHEA-COMP:10131"/>
        <dbReference type="Rhea" id="RHEA-COMP:10132"/>
        <dbReference type="Rhea" id="RHEA-COMP:11367"/>
        <dbReference type="Rhea" id="RHEA-COMP:11368"/>
        <dbReference type="ChEBI" id="CHEBI:29950"/>
        <dbReference type="ChEBI" id="CHEBI:82612"/>
        <dbReference type="ChEBI" id="CHEBI:85445"/>
        <dbReference type="ChEBI" id="CHEBI:85448"/>
        <dbReference type="EC" id="2.1.1.63"/>
    </reaction>
</comment>
<comment type="catalytic activity">
    <reaction evidence="1">
        <text>a 4-O-methyl-thymidine in DNA + L-cysteinyl-[protein] = a thymidine in DNA + S-methyl-L-cysteinyl-[protein]</text>
        <dbReference type="Rhea" id="RHEA:53428"/>
        <dbReference type="Rhea" id="RHEA-COMP:10131"/>
        <dbReference type="Rhea" id="RHEA-COMP:10132"/>
        <dbReference type="Rhea" id="RHEA-COMP:13555"/>
        <dbReference type="Rhea" id="RHEA-COMP:13556"/>
        <dbReference type="ChEBI" id="CHEBI:29950"/>
        <dbReference type="ChEBI" id="CHEBI:82612"/>
        <dbReference type="ChEBI" id="CHEBI:137386"/>
        <dbReference type="ChEBI" id="CHEBI:137387"/>
        <dbReference type="EC" id="2.1.1.63"/>
    </reaction>
</comment>
<dbReference type="GO" id="GO:0032259">
    <property type="term" value="P:methylation"/>
    <property type="evidence" value="ECO:0007669"/>
    <property type="project" value="UniProtKB-KW"/>
</dbReference>
<name>A0A497EVT2_9CREN</name>
<dbReference type="NCBIfam" id="TIGR00589">
    <property type="entry name" value="ogt"/>
    <property type="match status" value="1"/>
</dbReference>
<dbReference type="AlphaFoldDB" id="A0A497EVT2"/>
<evidence type="ECO:0000256" key="1">
    <source>
        <dbReference type="ARBA" id="ARBA00001286"/>
    </source>
</evidence>
<dbReference type="Gene3D" id="1.10.10.10">
    <property type="entry name" value="Winged helix-like DNA-binding domain superfamily/Winged helix DNA-binding domain"/>
    <property type="match status" value="1"/>
</dbReference>
<dbReference type="SUPFAM" id="SSF46767">
    <property type="entry name" value="Methylated DNA-protein cysteine methyltransferase, C-terminal domain"/>
    <property type="match status" value="1"/>
</dbReference>
<sequence>MRSDGVVVATILPKGSREQALASLFVRLKNLNLRVTKHVSCHEVIEKLEKLFKGSEASLPFSLENVSGFERDVLNVVRHVPRGFVTSYGEVAKAIGKPNASRAVGRALSKNPLPLIIPCHRVVRNDLSLGGFESGIQLKKMLLEREGVKFKGHKVMEEHFLALSSLAYRF</sequence>
<protein>
    <recommendedName>
        <fullName evidence="3">methylated-DNA--[protein]-cysteine S-methyltransferase</fullName>
        <ecNumber evidence="3">2.1.1.63</ecNumber>
    </recommendedName>
</protein>
<comment type="similarity">
    <text evidence="2">Belongs to the MGMT family.</text>
</comment>
<organism evidence="10 11">
    <name type="scientific">Thermoproteota archaeon</name>
    <dbReference type="NCBI Taxonomy" id="2056631"/>
    <lineage>
        <taxon>Archaea</taxon>
        <taxon>Thermoproteota</taxon>
    </lineage>
</organism>
<dbReference type="InterPro" id="IPR001497">
    <property type="entry name" value="MethylDNA_cys_MeTrfase_AS"/>
</dbReference>
<dbReference type="GO" id="GO:0003908">
    <property type="term" value="F:methylated-DNA-[protein]-cysteine S-methyltransferase activity"/>
    <property type="evidence" value="ECO:0007669"/>
    <property type="project" value="UniProtKB-EC"/>
</dbReference>
<evidence type="ECO:0000313" key="10">
    <source>
        <dbReference type="EMBL" id="RLE50768.1"/>
    </source>
</evidence>
<evidence type="ECO:0000256" key="2">
    <source>
        <dbReference type="ARBA" id="ARBA00008711"/>
    </source>
</evidence>
<dbReference type="CDD" id="cd06445">
    <property type="entry name" value="ATase"/>
    <property type="match status" value="1"/>
</dbReference>
<dbReference type="PANTHER" id="PTHR10815:SF13">
    <property type="entry name" value="METHYLATED-DNA--PROTEIN-CYSTEINE METHYLTRANSFERASE"/>
    <property type="match status" value="1"/>
</dbReference>
<keyword evidence="6" id="KW-0227">DNA damage</keyword>
<dbReference type="GO" id="GO:0006281">
    <property type="term" value="P:DNA repair"/>
    <property type="evidence" value="ECO:0007669"/>
    <property type="project" value="UniProtKB-KW"/>
</dbReference>
<evidence type="ECO:0000256" key="4">
    <source>
        <dbReference type="ARBA" id="ARBA00022603"/>
    </source>
</evidence>
<dbReference type="Proteomes" id="UP000278475">
    <property type="component" value="Unassembled WGS sequence"/>
</dbReference>
<proteinExistence type="inferred from homology"/>
<dbReference type="PROSITE" id="PS00374">
    <property type="entry name" value="MGMT"/>
    <property type="match status" value="1"/>
</dbReference>
<accession>A0A497EVT2</accession>
<evidence type="ECO:0000256" key="3">
    <source>
        <dbReference type="ARBA" id="ARBA00011918"/>
    </source>
</evidence>
<reference evidence="10 11" key="1">
    <citation type="submission" date="2018-06" db="EMBL/GenBank/DDBJ databases">
        <title>Extensive metabolic versatility and redundancy in microbially diverse, dynamic hydrothermal sediments.</title>
        <authorList>
            <person name="Dombrowski N."/>
            <person name="Teske A."/>
            <person name="Baker B.J."/>
        </authorList>
    </citation>
    <scope>NUCLEOTIDE SEQUENCE [LARGE SCALE GENOMIC DNA]</scope>
    <source>
        <strain evidence="10">B66_G16</strain>
    </source>
</reference>
<dbReference type="InterPro" id="IPR014048">
    <property type="entry name" value="MethylDNA_cys_MeTrfase_DNA-bd"/>
</dbReference>
<dbReference type="PANTHER" id="PTHR10815">
    <property type="entry name" value="METHYLATED-DNA--PROTEIN-CYSTEINE METHYLTRANSFERASE"/>
    <property type="match status" value="1"/>
</dbReference>
<evidence type="ECO:0000256" key="8">
    <source>
        <dbReference type="ARBA" id="ARBA00049348"/>
    </source>
</evidence>
<dbReference type="Pfam" id="PF01035">
    <property type="entry name" value="DNA_binding_1"/>
    <property type="match status" value="1"/>
</dbReference>
<dbReference type="EC" id="2.1.1.63" evidence="3"/>
<keyword evidence="7" id="KW-0234">DNA repair</keyword>
<feature type="domain" description="Methylated-DNA-[protein]-cysteine S-methyltransferase DNA binding" evidence="9">
    <location>
        <begin position="69"/>
        <end position="148"/>
    </location>
</feature>
<dbReference type="InterPro" id="IPR036388">
    <property type="entry name" value="WH-like_DNA-bd_sf"/>
</dbReference>
<evidence type="ECO:0000256" key="5">
    <source>
        <dbReference type="ARBA" id="ARBA00022679"/>
    </source>
</evidence>
<keyword evidence="4 10" id="KW-0489">Methyltransferase</keyword>
<evidence type="ECO:0000256" key="7">
    <source>
        <dbReference type="ARBA" id="ARBA00023204"/>
    </source>
</evidence>
<dbReference type="InterPro" id="IPR036217">
    <property type="entry name" value="MethylDNA_cys_MeTrfase_DNAb"/>
</dbReference>
<dbReference type="EMBL" id="QMQV01000001">
    <property type="protein sequence ID" value="RLE50768.1"/>
    <property type="molecule type" value="Genomic_DNA"/>
</dbReference>
<evidence type="ECO:0000259" key="9">
    <source>
        <dbReference type="Pfam" id="PF01035"/>
    </source>
</evidence>
<evidence type="ECO:0000313" key="11">
    <source>
        <dbReference type="Proteomes" id="UP000278475"/>
    </source>
</evidence>
<evidence type="ECO:0000256" key="6">
    <source>
        <dbReference type="ARBA" id="ARBA00022763"/>
    </source>
</evidence>
<gene>
    <name evidence="10" type="ORF">DRJ31_00300</name>
</gene>
<comment type="caution">
    <text evidence="10">The sequence shown here is derived from an EMBL/GenBank/DDBJ whole genome shotgun (WGS) entry which is preliminary data.</text>
</comment>
<keyword evidence="5" id="KW-0808">Transferase</keyword>
<dbReference type="FunFam" id="1.10.10.10:FF:000214">
    <property type="entry name" value="Methylated-DNA--protein-cysteine methyltransferase"/>
    <property type="match status" value="1"/>
</dbReference>